<name>A0A345HV49_9ACTN</name>
<organism evidence="4 5">
    <name type="scientific">Streptomyces paludis</name>
    <dbReference type="NCBI Taxonomy" id="2282738"/>
    <lineage>
        <taxon>Bacteria</taxon>
        <taxon>Bacillati</taxon>
        <taxon>Actinomycetota</taxon>
        <taxon>Actinomycetes</taxon>
        <taxon>Kitasatosporales</taxon>
        <taxon>Streptomycetaceae</taxon>
        <taxon>Streptomyces</taxon>
    </lineage>
</organism>
<feature type="compositionally biased region" description="Low complexity" evidence="1">
    <location>
        <begin position="86"/>
        <end position="114"/>
    </location>
</feature>
<evidence type="ECO:0000259" key="3">
    <source>
        <dbReference type="Pfam" id="PF13828"/>
    </source>
</evidence>
<feature type="region of interest" description="Disordered" evidence="1">
    <location>
        <begin position="1"/>
        <end position="130"/>
    </location>
</feature>
<protein>
    <submittedName>
        <fullName evidence="4">DUF4190 domain-containing protein</fullName>
    </submittedName>
</protein>
<feature type="transmembrane region" description="Helical" evidence="2">
    <location>
        <begin position="213"/>
        <end position="239"/>
    </location>
</feature>
<feature type="domain" description="DUF4190" evidence="3">
    <location>
        <begin position="162"/>
        <end position="226"/>
    </location>
</feature>
<dbReference type="Pfam" id="PF13828">
    <property type="entry name" value="DUF4190"/>
    <property type="match status" value="1"/>
</dbReference>
<feature type="transmembrane region" description="Helical" evidence="2">
    <location>
        <begin position="165"/>
        <end position="193"/>
    </location>
</feature>
<sequence>MSDQSEQPSGGSAPHDPWAPPERKTSLDKQTGPPESVHDQHTVLGIPGLGQGAGQAPGAAPAAGPTPPSPYGNASGAVPPPPTAPGGPAQAPPGAYGYPGIPPQATQGFQQPGSPYGPGPGPGPGPGAGPGYGYPAYPAAPGYPGYPGQGQNPWQQPPANGLGTAALVLGIISVVGFCLWGLNIVIGILALVFGIIGRRRAGRGEATNGGMALAGIILGIVGIVIGTMMIGLTIVGFIADVEENSGSSDDDPFATSLVVGADR</sequence>
<feature type="compositionally biased region" description="Polar residues" evidence="1">
    <location>
        <begin position="1"/>
        <end position="10"/>
    </location>
</feature>
<accession>A0A345HV49</accession>
<reference evidence="5" key="1">
    <citation type="submission" date="2018-07" db="EMBL/GenBank/DDBJ databases">
        <authorList>
            <person name="Zhao J."/>
        </authorList>
    </citation>
    <scope>NUCLEOTIDE SEQUENCE [LARGE SCALE GENOMIC DNA]</scope>
    <source>
        <strain evidence="5">GSSD-12</strain>
    </source>
</reference>
<dbReference type="InterPro" id="IPR025241">
    <property type="entry name" value="DUF4190"/>
</dbReference>
<keyword evidence="5" id="KW-1185">Reference proteome</keyword>
<keyword evidence="2" id="KW-0472">Membrane</keyword>
<keyword evidence="2" id="KW-0812">Transmembrane</keyword>
<dbReference type="EMBL" id="CP031194">
    <property type="protein sequence ID" value="AXG80573.1"/>
    <property type="molecule type" value="Genomic_DNA"/>
</dbReference>
<keyword evidence="2" id="KW-1133">Transmembrane helix</keyword>
<proteinExistence type="predicted"/>
<dbReference type="OrthoDB" id="4338073at2"/>
<dbReference type="RefSeq" id="WP_114662451.1">
    <property type="nucleotide sequence ID" value="NZ_CP031194.1"/>
</dbReference>
<evidence type="ECO:0000313" key="4">
    <source>
        <dbReference type="EMBL" id="AXG80573.1"/>
    </source>
</evidence>
<dbReference type="Proteomes" id="UP000253868">
    <property type="component" value="Chromosome"/>
</dbReference>
<dbReference type="AlphaFoldDB" id="A0A345HV49"/>
<feature type="compositionally biased region" description="Pro residues" evidence="1">
    <location>
        <begin position="115"/>
        <end position="127"/>
    </location>
</feature>
<gene>
    <name evidence="4" type="ORF">DVK44_26095</name>
</gene>
<evidence type="ECO:0000313" key="5">
    <source>
        <dbReference type="Proteomes" id="UP000253868"/>
    </source>
</evidence>
<evidence type="ECO:0000256" key="1">
    <source>
        <dbReference type="SAM" id="MobiDB-lite"/>
    </source>
</evidence>
<dbReference type="KEGG" id="spad:DVK44_26095"/>
<evidence type="ECO:0000256" key="2">
    <source>
        <dbReference type="SAM" id="Phobius"/>
    </source>
</evidence>